<gene>
    <name evidence="2" type="ORF">E2562_024276</name>
</gene>
<accession>A0A6G1E3J2</accession>
<dbReference type="Proteomes" id="UP000479710">
    <property type="component" value="Unassembled WGS sequence"/>
</dbReference>
<evidence type="ECO:0000313" key="2">
    <source>
        <dbReference type="EMBL" id="KAF0918503.1"/>
    </source>
</evidence>
<evidence type="ECO:0000313" key="3">
    <source>
        <dbReference type="Proteomes" id="UP000479710"/>
    </source>
</evidence>
<feature type="region of interest" description="Disordered" evidence="1">
    <location>
        <begin position="1"/>
        <end position="28"/>
    </location>
</feature>
<keyword evidence="3" id="KW-1185">Reference proteome</keyword>
<protein>
    <recommendedName>
        <fullName evidence="4">DUF834 domain-containing protein</fullName>
    </recommendedName>
</protein>
<sequence>MPVNGGSPERGNRATGSGEEGEKEGWLGFEEEVTTAAVDVDQGQRRCRVTCSGGRQGKR</sequence>
<proteinExistence type="predicted"/>
<reference evidence="2 3" key="1">
    <citation type="submission" date="2019-11" db="EMBL/GenBank/DDBJ databases">
        <title>Whole genome sequence of Oryza granulata.</title>
        <authorList>
            <person name="Li W."/>
        </authorList>
    </citation>
    <scope>NUCLEOTIDE SEQUENCE [LARGE SCALE GENOMIC DNA]</scope>
    <source>
        <strain evidence="3">cv. Menghai</strain>
        <tissue evidence="2">Leaf</tissue>
    </source>
</reference>
<evidence type="ECO:0008006" key="4">
    <source>
        <dbReference type="Google" id="ProtNLM"/>
    </source>
</evidence>
<comment type="caution">
    <text evidence="2">The sequence shown here is derived from an EMBL/GenBank/DDBJ whole genome shotgun (WGS) entry which is preliminary data.</text>
</comment>
<name>A0A6G1E3J2_9ORYZ</name>
<dbReference type="EMBL" id="SPHZ02000005">
    <property type="protein sequence ID" value="KAF0918503.1"/>
    <property type="molecule type" value="Genomic_DNA"/>
</dbReference>
<organism evidence="2 3">
    <name type="scientific">Oryza meyeriana var. granulata</name>
    <dbReference type="NCBI Taxonomy" id="110450"/>
    <lineage>
        <taxon>Eukaryota</taxon>
        <taxon>Viridiplantae</taxon>
        <taxon>Streptophyta</taxon>
        <taxon>Embryophyta</taxon>
        <taxon>Tracheophyta</taxon>
        <taxon>Spermatophyta</taxon>
        <taxon>Magnoliopsida</taxon>
        <taxon>Liliopsida</taxon>
        <taxon>Poales</taxon>
        <taxon>Poaceae</taxon>
        <taxon>BOP clade</taxon>
        <taxon>Oryzoideae</taxon>
        <taxon>Oryzeae</taxon>
        <taxon>Oryzinae</taxon>
        <taxon>Oryza</taxon>
        <taxon>Oryza meyeriana</taxon>
    </lineage>
</organism>
<evidence type="ECO:0000256" key="1">
    <source>
        <dbReference type="SAM" id="MobiDB-lite"/>
    </source>
</evidence>
<dbReference type="AlphaFoldDB" id="A0A6G1E3J2"/>